<evidence type="ECO:0000256" key="6">
    <source>
        <dbReference type="ARBA" id="ARBA00023136"/>
    </source>
</evidence>
<organism evidence="12 13">
    <name type="scientific">Triparma columacea</name>
    <dbReference type="NCBI Taxonomy" id="722753"/>
    <lineage>
        <taxon>Eukaryota</taxon>
        <taxon>Sar</taxon>
        <taxon>Stramenopiles</taxon>
        <taxon>Ochrophyta</taxon>
        <taxon>Bolidophyceae</taxon>
        <taxon>Parmales</taxon>
        <taxon>Triparmaceae</taxon>
        <taxon>Triparma</taxon>
    </lineage>
</organism>
<evidence type="ECO:0000256" key="8">
    <source>
        <dbReference type="ARBA" id="ARBA00023180"/>
    </source>
</evidence>
<dbReference type="GO" id="GO:0016020">
    <property type="term" value="C:membrane"/>
    <property type="evidence" value="ECO:0007669"/>
    <property type="project" value="UniProtKB-SubCell"/>
</dbReference>
<evidence type="ECO:0000256" key="7">
    <source>
        <dbReference type="ARBA" id="ARBA00023157"/>
    </source>
</evidence>
<dbReference type="InterPro" id="IPR036772">
    <property type="entry name" value="SRCR-like_dom_sf"/>
</dbReference>
<dbReference type="SMART" id="SM00202">
    <property type="entry name" value="SR"/>
    <property type="match status" value="1"/>
</dbReference>
<keyword evidence="5 9" id="KW-1133">Transmembrane helix</keyword>
<dbReference type="InterPro" id="IPR001190">
    <property type="entry name" value="SRCR"/>
</dbReference>
<proteinExistence type="predicted"/>
<feature type="signal peptide" evidence="10">
    <location>
        <begin position="1"/>
        <end position="19"/>
    </location>
</feature>
<dbReference type="FunFam" id="3.10.250.10:FF:000016">
    <property type="entry name" value="Scavenger receptor cysteine-rich protein type 12"/>
    <property type="match status" value="1"/>
</dbReference>
<feature type="chain" id="PRO_5040964694" description="SRCR domain-containing protein" evidence="10">
    <location>
        <begin position="20"/>
        <end position="668"/>
    </location>
</feature>
<dbReference type="PANTHER" id="PTHR47653">
    <property type="entry name" value="PROTEIN BARK BEETLE"/>
    <property type="match status" value="1"/>
</dbReference>
<dbReference type="GO" id="GO:0045217">
    <property type="term" value="P:cell-cell junction maintenance"/>
    <property type="evidence" value="ECO:0007669"/>
    <property type="project" value="TreeGrafter"/>
</dbReference>
<keyword evidence="6 9" id="KW-0472">Membrane</keyword>
<evidence type="ECO:0000256" key="1">
    <source>
        <dbReference type="ARBA" id="ARBA00004167"/>
    </source>
</evidence>
<dbReference type="InterPro" id="IPR053243">
    <property type="entry name" value="SJ_maturation_regulator"/>
</dbReference>
<comment type="subcellular location">
    <subcellularLocation>
        <location evidence="1">Membrane</location>
        <topology evidence="1">Single-pass membrane protein</topology>
    </subcellularLocation>
</comment>
<keyword evidence="3 10" id="KW-0732">Signal</keyword>
<dbReference type="Gene3D" id="3.10.250.10">
    <property type="entry name" value="SRCR-like domain"/>
    <property type="match status" value="1"/>
</dbReference>
<dbReference type="SMART" id="SM01411">
    <property type="entry name" value="Ephrin_rec_like"/>
    <property type="match status" value="2"/>
</dbReference>
<keyword evidence="2 9" id="KW-0812">Transmembrane</keyword>
<gene>
    <name evidence="12" type="ORF">TrCOL_g1847</name>
</gene>
<dbReference type="Proteomes" id="UP001165065">
    <property type="component" value="Unassembled WGS sequence"/>
</dbReference>
<dbReference type="PROSITE" id="PS50287">
    <property type="entry name" value="SRCR_2"/>
    <property type="match status" value="1"/>
</dbReference>
<evidence type="ECO:0000256" key="3">
    <source>
        <dbReference type="ARBA" id="ARBA00022729"/>
    </source>
</evidence>
<name>A0A9W7L4G2_9STRA</name>
<evidence type="ECO:0000256" key="5">
    <source>
        <dbReference type="ARBA" id="ARBA00022989"/>
    </source>
</evidence>
<dbReference type="OrthoDB" id="201089at2759"/>
<comment type="caution">
    <text evidence="12">The sequence shown here is derived from an EMBL/GenBank/DDBJ whole genome shotgun (WGS) entry which is preliminary data.</text>
</comment>
<evidence type="ECO:0000256" key="4">
    <source>
        <dbReference type="ARBA" id="ARBA00022737"/>
    </source>
</evidence>
<dbReference type="PRINTS" id="PR00258">
    <property type="entry name" value="SPERACTRCPTR"/>
</dbReference>
<keyword evidence="8" id="KW-0325">Glycoprotein</keyword>
<evidence type="ECO:0000259" key="11">
    <source>
        <dbReference type="PROSITE" id="PS50287"/>
    </source>
</evidence>
<keyword evidence="13" id="KW-1185">Reference proteome</keyword>
<dbReference type="SUPFAM" id="SSF56487">
    <property type="entry name" value="SRCR-like"/>
    <property type="match status" value="1"/>
</dbReference>
<dbReference type="PANTHER" id="PTHR47653:SF1">
    <property type="entry name" value="DELETED IN MALIGNANT BRAIN TUMORS 1 PROTEIN"/>
    <property type="match status" value="1"/>
</dbReference>
<accession>A0A9W7L4G2</accession>
<dbReference type="Pfam" id="PF00530">
    <property type="entry name" value="SRCR"/>
    <property type="match status" value="1"/>
</dbReference>
<evidence type="ECO:0000313" key="13">
    <source>
        <dbReference type="Proteomes" id="UP001165065"/>
    </source>
</evidence>
<dbReference type="EMBL" id="BRYA01000009">
    <property type="protein sequence ID" value="GMI31518.1"/>
    <property type="molecule type" value="Genomic_DNA"/>
</dbReference>
<evidence type="ECO:0000256" key="9">
    <source>
        <dbReference type="SAM" id="Phobius"/>
    </source>
</evidence>
<reference evidence="13" key="1">
    <citation type="journal article" date="2023" name="Commun. Biol.">
        <title>Genome analysis of Parmales, the sister group of diatoms, reveals the evolutionary specialization of diatoms from phago-mixotrophs to photoautotrophs.</title>
        <authorList>
            <person name="Ban H."/>
            <person name="Sato S."/>
            <person name="Yoshikawa S."/>
            <person name="Yamada K."/>
            <person name="Nakamura Y."/>
            <person name="Ichinomiya M."/>
            <person name="Sato N."/>
            <person name="Blanc-Mathieu R."/>
            <person name="Endo H."/>
            <person name="Kuwata A."/>
            <person name="Ogata H."/>
        </authorList>
    </citation>
    <scope>NUCLEOTIDE SEQUENCE [LARGE SCALE GENOMIC DNA]</scope>
</reference>
<protein>
    <recommendedName>
        <fullName evidence="11">SRCR domain-containing protein</fullName>
    </recommendedName>
</protein>
<evidence type="ECO:0000313" key="12">
    <source>
        <dbReference type="EMBL" id="GMI31518.1"/>
    </source>
</evidence>
<evidence type="ECO:0000256" key="10">
    <source>
        <dbReference type="SAM" id="SignalP"/>
    </source>
</evidence>
<keyword evidence="4" id="KW-0677">Repeat</keyword>
<feature type="transmembrane region" description="Helical" evidence="9">
    <location>
        <begin position="556"/>
        <end position="577"/>
    </location>
</feature>
<sequence>MKLRELSLWALIWCPLVVSFSVNCPPGYYDMTLGNAWHWACGAGCQEGMYTDGGCNCACQICGENTYNMAWGSSECQECPAGKVIQHQRATNLRGETDAAGAYEHDHLADCKSPATSKCSPGFGWDNDINACVLCPAGRWSSEDSTEPCKLCGSGKYSENDGGTSEDSCLTCHGTTVAEEGQTSCKGDKCYKLVLTDSYGDGWNGAILRFYDTTGDLEPVGDPYTLDNTEEYRYSRSWPSVCFPSGQCYRGKASKGYHPYENTWKLYEEGGNTVVAEATQDNGSEEFCAKDVSDCSNIDCPAGSFLDRDDPECTCSQCGEGKFRHEHGDAFCSYCSAFDSHSVPNQARDGCVCYTAKGDFGFFGKIKPGTYRPGSLARLIDSNGHVADLSSWDGEGKLTVRGRLEVRQENGYYVNWGTVCNDNFMEKEATVACRQIAAAYGLKGGEVVQWELPNSLDGGNPNPNQGSDHQAIWLDDLNCNGNETRLIDCKHAGWGNHDCSHIEDQVIECTFEHDNSVIVQECIDCLLEPGWVAVQDGEESYCVEEGAYGTWIGAKLKSLCIEIILAVVGIIMCCFSFKKCCSRRRNNSVLAGRSNSIRGEAAFFNGGQGWMPWSLRGGLTASVREMSWRNRGSTYWGGAGQEPDVVVIATPMHGNEPINAIITAHTQL</sequence>
<dbReference type="AlphaFoldDB" id="A0A9W7L4G2"/>
<keyword evidence="7" id="KW-1015">Disulfide bond</keyword>
<feature type="domain" description="SRCR" evidence="11">
    <location>
        <begin position="377"/>
        <end position="510"/>
    </location>
</feature>
<evidence type="ECO:0000256" key="2">
    <source>
        <dbReference type="ARBA" id="ARBA00022692"/>
    </source>
</evidence>